<dbReference type="GO" id="GO:0006508">
    <property type="term" value="P:proteolysis"/>
    <property type="evidence" value="ECO:0007669"/>
    <property type="project" value="UniProtKB-KW"/>
</dbReference>
<feature type="domain" description="Peptidase C-terminal archaeal/bacterial" evidence="11">
    <location>
        <begin position="318"/>
        <end position="407"/>
    </location>
</feature>
<comment type="cofactor">
    <cofactor evidence="1">
        <name>Zn(2+)</name>
        <dbReference type="ChEBI" id="CHEBI:29105"/>
    </cofactor>
</comment>
<keyword evidence="7" id="KW-0862">Zinc</keyword>
<dbReference type="InterPro" id="IPR024079">
    <property type="entry name" value="MetalloPept_cat_dom_sf"/>
</dbReference>
<proteinExistence type="inferred from homology"/>
<name>A0A5C6CIS5_9BACT</name>
<dbReference type="GO" id="GO:0030574">
    <property type="term" value="P:collagen catabolic process"/>
    <property type="evidence" value="ECO:0007669"/>
    <property type="project" value="TreeGrafter"/>
</dbReference>
<keyword evidence="8" id="KW-0482">Metalloprotease</keyword>
<evidence type="ECO:0000256" key="8">
    <source>
        <dbReference type="ARBA" id="ARBA00023049"/>
    </source>
</evidence>
<dbReference type="InterPro" id="IPR001818">
    <property type="entry name" value="Pept_M10_metallopeptidase"/>
</dbReference>
<evidence type="ECO:0000259" key="10">
    <source>
        <dbReference type="Pfam" id="PF00413"/>
    </source>
</evidence>
<keyword evidence="3" id="KW-0645">Protease</keyword>
<evidence type="ECO:0000256" key="5">
    <source>
        <dbReference type="ARBA" id="ARBA00022729"/>
    </source>
</evidence>
<dbReference type="RefSeq" id="WP_146451727.1">
    <property type="nucleotide sequence ID" value="NZ_SJPS01000005.1"/>
</dbReference>
<evidence type="ECO:0000256" key="3">
    <source>
        <dbReference type="ARBA" id="ARBA00022670"/>
    </source>
</evidence>
<dbReference type="OrthoDB" id="247526at2"/>
<protein>
    <submittedName>
        <fullName evidence="12">Matrixin</fullName>
    </submittedName>
</protein>
<dbReference type="GO" id="GO:0031012">
    <property type="term" value="C:extracellular matrix"/>
    <property type="evidence" value="ECO:0007669"/>
    <property type="project" value="InterPro"/>
</dbReference>
<dbReference type="InterPro" id="IPR007280">
    <property type="entry name" value="Peptidase_C_arc/bac"/>
</dbReference>
<keyword evidence="6" id="KW-0378">Hydrolase</keyword>
<evidence type="ECO:0000259" key="11">
    <source>
        <dbReference type="Pfam" id="PF04151"/>
    </source>
</evidence>
<dbReference type="Gene3D" id="2.60.120.380">
    <property type="match status" value="1"/>
</dbReference>
<feature type="domain" description="Peptidase M10 metallopeptidase" evidence="10">
    <location>
        <begin position="112"/>
        <end position="265"/>
    </location>
</feature>
<dbReference type="Pfam" id="PF00413">
    <property type="entry name" value="Peptidase_M10"/>
    <property type="match status" value="1"/>
</dbReference>
<evidence type="ECO:0000313" key="12">
    <source>
        <dbReference type="EMBL" id="TWU24480.1"/>
    </source>
</evidence>
<dbReference type="InterPro" id="IPR021190">
    <property type="entry name" value="Pept_M10A"/>
</dbReference>
<gene>
    <name evidence="12" type="ORF">Pla144_33640</name>
</gene>
<dbReference type="PANTHER" id="PTHR10201:SF291">
    <property type="entry name" value="MATRIX METALLOPROTEINASE 1, ISOFORM C-RELATED"/>
    <property type="match status" value="1"/>
</dbReference>
<dbReference type="GO" id="GO:0004222">
    <property type="term" value="F:metalloendopeptidase activity"/>
    <property type="evidence" value="ECO:0007669"/>
    <property type="project" value="InterPro"/>
</dbReference>
<comment type="similarity">
    <text evidence="2">Belongs to the peptidase M10A family.</text>
</comment>
<dbReference type="AlphaFoldDB" id="A0A5C6CIS5"/>
<evidence type="ECO:0000256" key="9">
    <source>
        <dbReference type="SAM" id="SignalP"/>
    </source>
</evidence>
<dbReference type="GO" id="GO:0008270">
    <property type="term" value="F:zinc ion binding"/>
    <property type="evidence" value="ECO:0007669"/>
    <property type="project" value="InterPro"/>
</dbReference>
<keyword evidence="4" id="KW-0479">Metal-binding</keyword>
<keyword evidence="13" id="KW-1185">Reference proteome</keyword>
<dbReference type="Proteomes" id="UP000318437">
    <property type="component" value="Unassembled WGS sequence"/>
</dbReference>
<dbReference type="PANTHER" id="PTHR10201">
    <property type="entry name" value="MATRIX METALLOPROTEINASE"/>
    <property type="match status" value="1"/>
</dbReference>
<organism evidence="12 13">
    <name type="scientific">Bythopirellula polymerisocia</name>
    <dbReference type="NCBI Taxonomy" id="2528003"/>
    <lineage>
        <taxon>Bacteria</taxon>
        <taxon>Pseudomonadati</taxon>
        <taxon>Planctomycetota</taxon>
        <taxon>Planctomycetia</taxon>
        <taxon>Pirellulales</taxon>
        <taxon>Lacipirellulaceae</taxon>
        <taxon>Bythopirellula</taxon>
    </lineage>
</organism>
<dbReference type="PRINTS" id="PR00138">
    <property type="entry name" value="MATRIXIN"/>
</dbReference>
<accession>A0A5C6CIS5</accession>
<keyword evidence="5 9" id="KW-0732">Signal</keyword>
<evidence type="ECO:0000313" key="13">
    <source>
        <dbReference type="Proteomes" id="UP000318437"/>
    </source>
</evidence>
<feature type="signal peptide" evidence="9">
    <location>
        <begin position="1"/>
        <end position="22"/>
    </location>
</feature>
<sequence precursor="true">MQRTTFCFLLAGAAFLSAISQSSSILRGESWALLDGFQEGGDDLQAFQTVGNGWSTTSGGFSPLGEPAILTWSIVPDLTAMPQGVGEPSSPSNLIAVLDGIHHGGASPGGSDLMQRDWFHLIKSAFDRWDDVSGLVFSYESHDDGVVNGVPATGLGSAQGFLGIRGDHRIGGHSIDGAISPTIVAYNYFPNNSDMVLDTDEVGRFGNPSGNYLRFRNTMMHEIGHGLGLNHLASEGHNFLMEAFLDTSIDGPQFDDILGVHSLYGDRFEENGGNDTPLKATNLGSLQIGQSIKLGEDAVDAAISPIDVDFVSINKSSDTDYFRFNVTVPSIVDILLTPLGPTYPEGPHGGTQTPYVTSARNDLGLFLYNGTGTSLLGYSTAGGLGEAERISNFALPTAGEYLIRISGAQNLAQFYQLDLAMVPEPAGVVLLLAGLIPWISCRNGRMKE</sequence>
<feature type="chain" id="PRO_5022753133" evidence="9">
    <location>
        <begin position="23"/>
        <end position="448"/>
    </location>
</feature>
<dbReference type="GO" id="GO:0005615">
    <property type="term" value="C:extracellular space"/>
    <property type="evidence" value="ECO:0007669"/>
    <property type="project" value="TreeGrafter"/>
</dbReference>
<evidence type="ECO:0000256" key="6">
    <source>
        <dbReference type="ARBA" id="ARBA00022801"/>
    </source>
</evidence>
<comment type="caution">
    <text evidence="12">The sequence shown here is derived from an EMBL/GenBank/DDBJ whole genome shotgun (WGS) entry which is preliminary data.</text>
</comment>
<dbReference type="SUPFAM" id="SSF55486">
    <property type="entry name" value="Metalloproteases ('zincins'), catalytic domain"/>
    <property type="match status" value="1"/>
</dbReference>
<dbReference type="EMBL" id="SJPS01000005">
    <property type="protein sequence ID" value="TWU24480.1"/>
    <property type="molecule type" value="Genomic_DNA"/>
</dbReference>
<evidence type="ECO:0000256" key="4">
    <source>
        <dbReference type="ARBA" id="ARBA00022723"/>
    </source>
</evidence>
<reference evidence="12 13" key="1">
    <citation type="submission" date="2019-02" db="EMBL/GenBank/DDBJ databases">
        <title>Deep-cultivation of Planctomycetes and their phenomic and genomic characterization uncovers novel biology.</title>
        <authorList>
            <person name="Wiegand S."/>
            <person name="Jogler M."/>
            <person name="Boedeker C."/>
            <person name="Pinto D."/>
            <person name="Vollmers J."/>
            <person name="Rivas-Marin E."/>
            <person name="Kohn T."/>
            <person name="Peeters S.H."/>
            <person name="Heuer A."/>
            <person name="Rast P."/>
            <person name="Oberbeckmann S."/>
            <person name="Bunk B."/>
            <person name="Jeske O."/>
            <person name="Meyerdierks A."/>
            <person name="Storesund J.E."/>
            <person name="Kallscheuer N."/>
            <person name="Luecker S."/>
            <person name="Lage O.M."/>
            <person name="Pohl T."/>
            <person name="Merkel B.J."/>
            <person name="Hornburger P."/>
            <person name="Mueller R.-W."/>
            <person name="Bruemmer F."/>
            <person name="Labrenz M."/>
            <person name="Spormann A.M."/>
            <person name="Op Den Camp H."/>
            <person name="Overmann J."/>
            <person name="Amann R."/>
            <person name="Jetten M.S.M."/>
            <person name="Mascher T."/>
            <person name="Medema M.H."/>
            <person name="Devos D.P."/>
            <person name="Kaster A.-K."/>
            <person name="Ovreas L."/>
            <person name="Rohde M."/>
            <person name="Galperin M.Y."/>
            <person name="Jogler C."/>
        </authorList>
    </citation>
    <scope>NUCLEOTIDE SEQUENCE [LARGE SCALE GENOMIC DNA]</scope>
    <source>
        <strain evidence="12 13">Pla144</strain>
    </source>
</reference>
<dbReference type="Pfam" id="PF04151">
    <property type="entry name" value="PPC"/>
    <property type="match status" value="1"/>
</dbReference>
<evidence type="ECO:0000256" key="2">
    <source>
        <dbReference type="ARBA" id="ARBA00010370"/>
    </source>
</evidence>
<evidence type="ECO:0000256" key="7">
    <source>
        <dbReference type="ARBA" id="ARBA00022833"/>
    </source>
</evidence>
<dbReference type="Gene3D" id="3.40.390.10">
    <property type="entry name" value="Collagenase (Catalytic Domain)"/>
    <property type="match status" value="1"/>
</dbReference>
<dbReference type="GO" id="GO:0030198">
    <property type="term" value="P:extracellular matrix organization"/>
    <property type="evidence" value="ECO:0007669"/>
    <property type="project" value="TreeGrafter"/>
</dbReference>
<evidence type="ECO:0000256" key="1">
    <source>
        <dbReference type="ARBA" id="ARBA00001947"/>
    </source>
</evidence>